<dbReference type="InterPro" id="IPR009926">
    <property type="entry name" value="T3SS_YcgR_PilZN"/>
</dbReference>
<proteinExistence type="inferred from homology"/>
<reference evidence="7" key="1">
    <citation type="submission" date="2021-04" db="EMBL/GenBank/DDBJ databases">
        <authorList>
            <person name="Hornung B."/>
        </authorList>
    </citation>
    <scope>NUCLEOTIDE SEQUENCE</scope>
    <source>
        <strain evidence="7">G5G6</strain>
    </source>
</reference>
<dbReference type="GO" id="GO:0071973">
    <property type="term" value="P:bacterial-type flagellum-dependent cell motility"/>
    <property type="evidence" value="ECO:0007669"/>
    <property type="project" value="UniProtKB-UniRule"/>
</dbReference>
<organism evidence="7 8">
    <name type="scientific">Georgfuchsia toluolica</name>
    <dbReference type="NCBI Taxonomy" id="424218"/>
    <lineage>
        <taxon>Bacteria</taxon>
        <taxon>Pseudomonadati</taxon>
        <taxon>Pseudomonadota</taxon>
        <taxon>Betaproteobacteria</taxon>
        <taxon>Nitrosomonadales</taxon>
        <taxon>Sterolibacteriaceae</taxon>
        <taxon>Georgfuchsia</taxon>
    </lineage>
</organism>
<keyword evidence="2 4" id="KW-0547">Nucleotide-binding</keyword>
<dbReference type="EMBL" id="CAJQUM010000001">
    <property type="protein sequence ID" value="CAG4882203.1"/>
    <property type="molecule type" value="Genomic_DNA"/>
</dbReference>
<feature type="domain" description="Type III secretion system flagellar brake protein YcgR PilZN" evidence="6">
    <location>
        <begin position="18"/>
        <end position="124"/>
    </location>
</feature>
<gene>
    <name evidence="4 7" type="primary">ycgR</name>
    <name evidence="7" type="ORF">GTOL_10085</name>
</gene>
<evidence type="ECO:0000256" key="1">
    <source>
        <dbReference type="ARBA" id="ARBA00022636"/>
    </source>
</evidence>
<dbReference type="RefSeq" id="WP_220634302.1">
    <property type="nucleotide sequence ID" value="NZ_CAJQUM010000001.1"/>
</dbReference>
<evidence type="ECO:0000259" key="6">
    <source>
        <dbReference type="Pfam" id="PF07317"/>
    </source>
</evidence>
<dbReference type="Pfam" id="PF07317">
    <property type="entry name" value="PilZN"/>
    <property type="match status" value="1"/>
</dbReference>
<keyword evidence="7" id="KW-0282">Flagellum</keyword>
<keyword evidence="7" id="KW-0966">Cell projection</keyword>
<comment type="similarity">
    <text evidence="4">Belongs to the YcgR family.</text>
</comment>
<evidence type="ECO:0000256" key="4">
    <source>
        <dbReference type="HAMAP-Rule" id="MF_01457"/>
    </source>
</evidence>
<comment type="subunit">
    <text evidence="4">Monomer. Interacts with the flagellar basal bodies.</text>
</comment>
<accession>A0A916N7I9</accession>
<keyword evidence="7" id="KW-0969">Cilium</keyword>
<dbReference type="GO" id="GO:0035438">
    <property type="term" value="F:cyclic-di-GMP binding"/>
    <property type="evidence" value="ECO:0007669"/>
    <property type="project" value="UniProtKB-UniRule"/>
</dbReference>
<evidence type="ECO:0000313" key="7">
    <source>
        <dbReference type="EMBL" id="CAG4882203.1"/>
    </source>
</evidence>
<dbReference type="GO" id="GO:0009425">
    <property type="term" value="C:bacterial-type flagellum basal body"/>
    <property type="evidence" value="ECO:0007669"/>
    <property type="project" value="UniProtKB-SubCell"/>
</dbReference>
<dbReference type="Pfam" id="PF07238">
    <property type="entry name" value="PilZ"/>
    <property type="match status" value="1"/>
</dbReference>
<name>A0A916N7I9_9PROT</name>
<dbReference type="Proteomes" id="UP000742786">
    <property type="component" value="Unassembled WGS sequence"/>
</dbReference>
<evidence type="ECO:0000256" key="2">
    <source>
        <dbReference type="ARBA" id="ARBA00022741"/>
    </source>
</evidence>
<dbReference type="InterPro" id="IPR009875">
    <property type="entry name" value="PilZ_domain"/>
</dbReference>
<dbReference type="SUPFAM" id="SSF141371">
    <property type="entry name" value="PilZ domain-like"/>
    <property type="match status" value="1"/>
</dbReference>
<dbReference type="AlphaFoldDB" id="A0A916N7I9"/>
<sequence>MSSATAEGLSISDEESKYLIHSRTEIAFLLHGIMKHNALITVYFNGGSEFILTSIVGFDPANNGLLLDLGPDDDLNKRLAESKHLLITTTHERVKVKFSGTQATRVNYKGHAAFRVGVPQNLIRMQRREYYRIATSIVHPLKCRIMLPIDGVDLMAEVTVLDISCGGVALIDQHHSVDLEPGNSYAICHLALPDLGVIVTGLKVCNTYEVTLRNGLACKRSGCQFIGMQESDRNRVQRYITRLERDLHAIGGR</sequence>
<evidence type="ECO:0000313" key="8">
    <source>
        <dbReference type="Proteomes" id="UP000742786"/>
    </source>
</evidence>
<dbReference type="HAMAP" id="MF_01457">
    <property type="entry name" value="YcgR"/>
    <property type="match status" value="1"/>
</dbReference>
<dbReference type="GO" id="GO:0071945">
    <property type="term" value="P:regulation of bacterial-type flagellum-dependent cell motility by regulation of motor speed"/>
    <property type="evidence" value="ECO:0007669"/>
    <property type="project" value="UniProtKB-UniRule"/>
</dbReference>
<comment type="caution">
    <text evidence="7">The sequence shown here is derived from an EMBL/GenBank/DDBJ whole genome shotgun (WGS) entry which is preliminary data.</text>
</comment>
<keyword evidence="8" id="KW-1185">Reference proteome</keyword>
<feature type="domain" description="PilZ" evidence="5">
    <location>
        <begin position="126"/>
        <end position="241"/>
    </location>
</feature>
<dbReference type="InterPro" id="IPR023787">
    <property type="entry name" value="T3SS_YcgR"/>
</dbReference>
<dbReference type="Gene3D" id="2.40.10.220">
    <property type="entry name" value="predicted glycosyltransferase like domains"/>
    <property type="match status" value="1"/>
</dbReference>
<keyword evidence="3 4" id="KW-0975">Bacterial flagellum</keyword>
<dbReference type="Gene3D" id="2.30.110.10">
    <property type="entry name" value="Electron Transport, Fmn-binding Protein, Chain A"/>
    <property type="match status" value="1"/>
</dbReference>
<protein>
    <recommendedName>
        <fullName evidence="4">Flagellar brake protein YcgR</fullName>
    </recommendedName>
    <alternativeName>
        <fullName evidence="4">Cyclic di-GMP binding protein YcgR</fullName>
    </alternativeName>
</protein>
<comment type="subcellular location">
    <subcellularLocation>
        <location evidence="4">Bacterial flagellum basal body</location>
    </subcellularLocation>
</comment>
<comment type="function">
    <text evidence="4">Acts as a flagellar brake, regulating swimming and swarming in a bis-(3'-5') cyclic diguanylic acid (c-di-GMP)-dependent manner. Binds 1 c-di-GMP dimer per subunit. Increasing levels of c-di-GMP lead to decreased motility.</text>
</comment>
<evidence type="ECO:0000256" key="3">
    <source>
        <dbReference type="ARBA" id="ARBA00023143"/>
    </source>
</evidence>
<keyword evidence="1 4" id="KW-0973">c-di-GMP</keyword>
<evidence type="ECO:0000259" key="5">
    <source>
        <dbReference type="Pfam" id="PF07238"/>
    </source>
</evidence>
<dbReference type="InterPro" id="IPR012349">
    <property type="entry name" value="Split_barrel_FMN-bd"/>
</dbReference>